<dbReference type="Gene3D" id="3.30.200.20">
    <property type="entry name" value="Phosphorylase Kinase, domain 1"/>
    <property type="match status" value="1"/>
</dbReference>
<dbReference type="InterPro" id="IPR050117">
    <property type="entry name" value="MAPK"/>
</dbReference>
<organism evidence="6">
    <name type="scientific">Chromera velia CCMP2878</name>
    <dbReference type="NCBI Taxonomy" id="1169474"/>
    <lineage>
        <taxon>Eukaryota</taxon>
        <taxon>Sar</taxon>
        <taxon>Alveolata</taxon>
        <taxon>Colpodellida</taxon>
        <taxon>Chromeraceae</taxon>
        <taxon>Chromera</taxon>
    </lineage>
</organism>
<dbReference type="Pfam" id="PF00069">
    <property type="entry name" value="Pkinase"/>
    <property type="match status" value="2"/>
</dbReference>
<dbReference type="InterPro" id="IPR011009">
    <property type="entry name" value="Kinase-like_dom_sf"/>
</dbReference>
<dbReference type="AlphaFoldDB" id="A0A0G4FDY3"/>
<dbReference type="PROSITE" id="PS00108">
    <property type="entry name" value="PROTEIN_KINASE_ST"/>
    <property type="match status" value="1"/>
</dbReference>
<evidence type="ECO:0000259" key="5">
    <source>
        <dbReference type="PROSITE" id="PS50011"/>
    </source>
</evidence>
<dbReference type="InterPro" id="IPR000719">
    <property type="entry name" value="Prot_kinase_dom"/>
</dbReference>
<feature type="region of interest" description="Disordered" evidence="4">
    <location>
        <begin position="518"/>
        <end position="582"/>
    </location>
</feature>
<keyword evidence="2 3" id="KW-0067">ATP-binding</keyword>
<feature type="compositionally biased region" description="Polar residues" evidence="4">
    <location>
        <begin position="548"/>
        <end position="568"/>
    </location>
</feature>
<proteinExistence type="predicted"/>
<feature type="domain" description="Protein kinase" evidence="5">
    <location>
        <begin position="35"/>
        <end position="404"/>
    </location>
</feature>
<evidence type="ECO:0000256" key="3">
    <source>
        <dbReference type="PROSITE-ProRule" id="PRU10141"/>
    </source>
</evidence>
<dbReference type="GO" id="GO:0005524">
    <property type="term" value="F:ATP binding"/>
    <property type="evidence" value="ECO:0007669"/>
    <property type="project" value="UniProtKB-UniRule"/>
</dbReference>
<reference evidence="6" key="1">
    <citation type="submission" date="2014-11" db="EMBL/GenBank/DDBJ databases">
        <authorList>
            <person name="Otto D Thomas"/>
            <person name="Naeem Raeece"/>
        </authorList>
    </citation>
    <scope>NUCLEOTIDE SEQUENCE</scope>
</reference>
<dbReference type="Gene3D" id="1.10.510.10">
    <property type="entry name" value="Transferase(Phosphotransferase) domain 1"/>
    <property type="match status" value="2"/>
</dbReference>
<evidence type="ECO:0000256" key="2">
    <source>
        <dbReference type="ARBA" id="ARBA00022840"/>
    </source>
</evidence>
<gene>
    <name evidence="6" type="ORF">Cvel_16533</name>
</gene>
<dbReference type="PROSITE" id="PS50011">
    <property type="entry name" value="PROTEIN_KINASE_DOM"/>
    <property type="match status" value="1"/>
</dbReference>
<dbReference type="PROSITE" id="PS00107">
    <property type="entry name" value="PROTEIN_KINASE_ATP"/>
    <property type="match status" value="1"/>
</dbReference>
<evidence type="ECO:0000256" key="1">
    <source>
        <dbReference type="ARBA" id="ARBA00022741"/>
    </source>
</evidence>
<evidence type="ECO:0000313" key="6">
    <source>
        <dbReference type="EMBL" id="CEM11403.1"/>
    </source>
</evidence>
<accession>A0A0G4FDY3</accession>
<dbReference type="VEuPathDB" id="CryptoDB:Cvel_16533"/>
<feature type="binding site" evidence="3">
    <location>
        <position position="64"/>
    </location>
    <ligand>
        <name>ATP</name>
        <dbReference type="ChEBI" id="CHEBI:30616"/>
    </ligand>
</feature>
<dbReference type="PANTHER" id="PTHR24055">
    <property type="entry name" value="MITOGEN-ACTIVATED PROTEIN KINASE"/>
    <property type="match status" value="1"/>
</dbReference>
<dbReference type="InterPro" id="IPR017441">
    <property type="entry name" value="Protein_kinase_ATP_BS"/>
</dbReference>
<protein>
    <recommendedName>
        <fullName evidence="5">Protein kinase domain-containing protein</fullName>
    </recommendedName>
</protein>
<dbReference type="GO" id="GO:0004672">
    <property type="term" value="F:protein kinase activity"/>
    <property type="evidence" value="ECO:0007669"/>
    <property type="project" value="InterPro"/>
</dbReference>
<feature type="compositionally biased region" description="Basic and acidic residues" evidence="4">
    <location>
        <begin position="532"/>
        <end position="543"/>
    </location>
</feature>
<dbReference type="EMBL" id="CDMZ01000305">
    <property type="protein sequence ID" value="CEM11403.1"/>
    <property type="molecule type" value="Genomic_DNA"/>
</dbReference>
<sequence length="656" mass="71324">MEGAQTEISQTSYLPVRQYFEATLQGSKFVIEDNFRPIRTIGRGSYGTVCVVQNTRDRSLSALKRMDHALENGVIAKRTLREVRILRFLNGRHENLLDIEDVYCSGGDAATYTEVYMRSAMMPTDLHSVLATRQPLSEDHHRFFMFQLLSALDFLHKARVLHRDVKPRNILLNQECDLKLCDFGLARTLPWRDPESAPIPNTRTRAEVDAPPPYSPAASPAPQIGGGRVPPSRAPALAPQGELNLPQGGHDQQGGMTSHVATRWYRAPELLWCAEEYDGGVDVWAAGCVLAEMLGGGEVLFAGRDSGEQLEQIVELLGMPPDGLLDEIPAGPLHFMRRVAERRDRNRRAGEGQGEPGETRSVVEILREKFPTASDSCLELLARMLSVHPSLRPSAAACLDSPWFQDSLAESEDDGGVGGSSPEDGEGDAVMGAGWEEETRHSPHLPPRDLSAETTDTATEESNRTVIHHGTHMPLDSEPHATLSHLMPKEAFAFERVSGCHPSSMRVFRRELLKEQAQWNRREEDSTALGLQERETETEREDTIEASVISSPSTARCTPSTPPSTLEHSPSHPPNADSLQDMPVGSAVVGADAGVGMGTSEGVGVSSVPGDALGGMRIDAVMGEPDGNAQFSGAAAAAEVLRRVSAMMGGVQEEST</sequence>
<evidence type="ECO:0000256" key="4">
    <source>
        <dbReference type="SAM" id="MobiDB-lite"/>
    </source>
</evidence>
<dbReference type="SUPFAM" id="SSF56112">
    <property type="entry name" value="Protein kinase-like (PK-like)"/>
    <property type="match status" value="1"/>
</dbReference>
<keyword evidence="1 3" id="KW-0547">Nucleotide-binding</keyword>
<dbReference type="InterPro" id="IPR008271">
    <property type="entry name" value="Ser/Thr_kinase_AS"/>
</dbReference>
<feature type="region of interest" description="Disordered" evidence="4">
    <location>
        <begin position="194"/>
        <end position="230"/>
    </location>
</feature>
<name>A0A0G4FDY3_9ALVE</name>
<dbReference type="SMART" id="SM00220">
    <property type="entry name" value="S_TKc"/>
    <property type="match status" value="1"/>
</dbReference>
<feature type="compositionally biased region" description="Basic and acidic residues" evidence="4">
    <location>
        <begin position="437"/>
        <end position="451"/>
    </location>
</feature>
<dbReference type="PhylomeDB" id="A0A0G4FDY3"/>
<feature type="region of interest" description="Disordered" evidence="4">
    <location>
        <begin position="407"/>
        <end position="463"/>
    </location>
</feature>